<reference evidence="3" key="1">
    <citation type="submission" date="2020-10" db="EMBL/GenBank/DDBJ databases">
        <authorList>
            <person name="Kusch S."/>
        </authorList>
    </citation>
    <scope>NUCLEOTIDE SEQUENCE</scope>
    <source>
        <strain evidence="3">SwB9</strain>
    </source>
</reference>
<evidence type="ECO:0000313" key="3">
    <source>
        <dbReference type="EMBL" id="CAD6442380.1"/>
    </source>
</evidence>
<name>A0A8H2ZPY3_9HELO</name>
<feature type="compositionally biased region" description="Polar residues" evidence="1">
    <location>
        <begin position="1"/>
        <end position="14"/>
    </location>
</feature>
<dbReference type="Proteomes" id="UP000624404">
    <property type="component" value="Unassembled WGS sequence"/>
</dbReference>
<keyword evidence="2" id="KW-0812">Transmembrane</keyword>
<feature type="compositionally biased region" description="Polar residues" evidence="1">
    <location>
        <begin position="87"/>
        <end position="97"/>
    </location>
</feature>
<feature type="region of interest" description="Disordered" evidence="1">
    <location>
        <begin position="1"/>
        <end position="97"/>
    </location>
</feature>
<comment type="caution">
    <text evidence="3">The sequence shown here is derived from an EMBL/GenBank/DDBJ whole genome shotgun (WGS) entry which is preliminary data.</text>
</comment>
<feature type="transmembrane region" description="Helical" evidence="2">
    <location>
        <begin position="108"/>
        <end position="130"/>
    </location>
</feature>
<gene>
    <name evidence="3" type="ORF">SCLTRI_LOCUS2172</name>
</gene>
<keyword evidence="2" id="KW-0472">Membrane</keyword>
<protein>
    <submittedName>
        <fullName evidence="3">9bd0dd71-a5d0-4563-b44b-9874c385bbc9</fullName>
    </submittedName>
</protein>
<sequence length="525" mass="60945">MDSSMVATLANELTQKLKRNEERKQKQDQNVRSTHRAGYSEDRPSQQRTPQKRAHDISLKTNARRRTSRSLLTKEKRGVSTKKRIHGTSSWSESQNTPQTRWSSVKKFVLQCIDQIIFMIIIVFVLVIIYNGRQNFKQWVHRWPLQPMTIVFSVYNTTKEHIIASWEKIPFQLFQSVIPELGNEPKESHNNGQNDDSTAISPNIEQALLEGGLSVTRRYPSTSFELGYIIAMRDMFEEIGGHYINEADLKKILLEISLFHEAMGTAKRTYEDFLRDFYGGTWAMYHLSHGLFVNTQNTYNEFEESTKKKRQYGWEILFIFSKKDQPAEVAVEEIKLLFQQHITLWFEIIVGLHEKAKEAILHFQHLKRRISGLNLIMEPHQNMLYDMMKEYPEHSWTNSLAIFFNHENLTREAKGDLAEFLADKRASLCSVLSLHDHNTRATAIAATLRTMMENCNTLMKNCYEISNNKAPGCSLPYIPMSAEDLSKSNLNAIVDWAEKGARRLSTVTLEAGEIRRMEFERWIGL</sequence>
<accession>A0A8H2ZPY3</accession>
<dbReference type="EMBL" id="CAJHIA010000008">
    <property type="protein sequence ID" value="CAD6442380.1"/>
    <property type="molecule type" value="Genomic_DNA"/>
</dbReference>
<proteinExistence type="predicted"/>
<organism evidence="3 4">
    <name type="scientific">Sclerotinia trifoliorum</name>
    <dbReference type="NCBI Taxonomy" id="28548"/>
    <lineage>
        <taxon>Eukaryota</taxon>
        <taxon>Fungi</taxon>
        <taxon>Dikarya</taxon>
        <taxon>Ascomycota</taxon>
        <taxon>Pezizomycotina</taxon>
        <taxon>Leotiomycetes</taxon>
        <taxon>Helotiales</taxon>
        <taxon>Sclerotiniaceae</taxon>
        <taxon>Sclerotinia</taxon>
    </lineage>
</organism>
<feature type="compositionally biased region" description="Basic and acidic residues" evidence="1">
    <location>
        <begin position="18"/>
        <end position="29"/>
    </location>
</feature>
<evidence type="ECO:0000256" key="1">
    <source>
        <dbReference type="SAM" id="MobiDB-lite"/>
    </source>
</evidence>
<dbReference type="AlphaFoldDB" id="A0A8H2ZPY3"/>
<keyword evidence="2" id="KW-1133">Transmembrane helix</keyword>
<evidence type="ECO:0000313" key="4">
    <source>
        <dbReference type="Proteomes" id="UP000624404"/>
    </source>
</evidence>
<keyword evidence="4" id="KW-1185">Reference proteome</keyword>
<evidence type="ECO:0000256" key="2">
    <source>
        <dbReference type="SAM" id="Phobius"/>
    </source>
</evidence>